<proteinExistence type="predicted"/>
<dbReference type="AlphaFoldDB" id="A0A2R6RXX8"/>
<evidence type="ECO:0000256" key="1">
    <source>
        <dbReference type="SAM" id="MobiDB-lite"/>
    </source>
</evidence>
<keyword evidence="3" id="KW-1185">Reference proteome</keyword>
<reference evidence="3" key="2">
    <citation type="journal article" date="2018" name="BMC Genomics">
        <title>A manually annotated Actinidia chinensis var. chinensis (kiwifruit) genome highlights the challenges associated with draft genomes and gene prediction in plants.</title>
        <authorList>
            <person name="Pilkington S.M."/>
            <person name="Crowhurst R."/>
            <person name="Hilario E."/>
            <person name="Nardozza S."/>
            <person name="Fraser L."/>
            <person name="Peng Y."/>
            <person name="Gunaseelan K."/>
            <person name="Simpson R."/>
            <person name="Tahir J."/>
            <person name="Deroles S.C."/>
            <person name="Templeton K."/>
            <person name="Luo Z."/>
            <person name="Davy M."/>
            <person name="Cheng C."/>
            <person name="McNeilage M."/>
            <person name="Scaglione D."/>
            <person name="Liu Y."/>
            <person name="Zhang Q."/>
            <person name="Datson P."/>
            <person name="De Silva N."/>
            <person name="Gardiner S.E."/>
            <person name="Bassett H."/>
            <person name="Chagne D."/>
            <person name="McCallum J."/>
            <person name="Dzierzon H."/>
            <person name="Deng C."/>
            <person name="Wang Y.Y."/>
            <person name="Barron L."/>
            <person name="Manako K."/>
            <person name="Bowen J."/>
            <person name="Foster T.M."/>
            <person name="Erridge Z.A."/>
            <person name="Tiffin H."/>
            <person name="Waite C.N."/>
            <person name="Davies K.M."/>
            <person name="Grierson E.P."/>
            <person name="Laing W.A."/>
            <person name="Kirk R."/>
            <person name="Chen X."/>
            <person name="Wood M."/>
            <person name="Montefiori M."/>
            <person name="Brummell D.A."/>
            <person name="Schwinn K.E."/>
            <person name="Catanach A."/>
            <person name="Fullerton C."/>
            <person name="Li D."/>
            <person name="Meiyalaghan S."/>
            <person name="Nieuwenhuizen N."/>
            <person name="Read N."/>
            <person name="Prakash R."/>
            <person name="Hunter D."/>
            <person name="Zhang H."/>
            <person name="McKenzie M."/>
            <person name="Knabel M."/>
            <person name="Harris A."/>
            <person name="Allan A.C."/>
            <person name="Gleave A."/>
            <person name="Chen A."/>
            <person name="Janssen B.J."/>
            <person name="Plunkett B."/>
            <person name="Ampomah-Dwamena C."/>
            <person name="Voogd C."/>
            <person name="Leif D."/>
            <person name="Lafferty D."/>
            <person name="Souleyre E.J.F."/>
            <person name="Varkonyi-Gasic E."/>
            <person name="Gambi F."/>
            <person name="Hanley J."/>
            <person name="Yao J.L."/>
            <person name="Cheung J."/>
            <person name="David K.M."/>
            <person name="Warren B."/>
            <person name="Marsh K."/>
            <person name="Snowden K.C."/>
            <person name="Lin-Wang K."/>
            <person name="Brian L."/>
            <person name="Martinez-Sanchez M."/>
            <person name="Wang M."/>
            <person name="Ileperuma N."/>
            <person name="Macnee N."/>
            <person name="Campin R."/>
            <person name="McAtee P."/>
            <person name="Drummond R.S.M."/>
            <person name="Espley R.V."/>
            <person name="Ireland H.S."/>
            <person name="Wu R."/>
            <person name="Atkinson R.G."/>
            <person name="Karunairetnam S."/>
            <person name="Bulley S."/>
            <person name="Chunkath S."/>
            <person name="Hanley Z."/>
            <person name="Storey R."/>
            <person name="Thrimawithana A.H."/>
            <person name="Thomson S."/>
            <person name="David C."/>
            <person name="Testolin R."/>
            <person name="Huang H."/>
            <person name="Hellens R.P."/>
            <person name="Schaffer R.J."/>
        </authorList>
    </citation>
    <scope>NUCLEOTIDE SEQUENCE [LARGE SCALE GENOMIC DNA]</scope>
    <source>
        <strain evidence="3">cv. Red5</strain>
    </source>
</reference>
<evidence type="ECO:0000313" key="3">
    <source>
        <dbReference type="Proteomes" id="UP000241394"/>
    </source>
</evidence>
<dbReference type="EMBL" id="NKQK01000002">
    <property type="protein sequence ID" value="PSS34856.1"/>
    <property type="molecule type" value="Genomic_DNA"/>
</dbReference>
<feature type="compositionally biased region" description="Basic and acidic residues" evidence="1">
    <location>
        <begin position="139"/>
        <end position="154"/>
    </location>
</feature>
<dbReference type="InParanoid" id="A0A2R6RXX8"/>
<evidence type="ECO:0000313" key="2">
    <source>
        <dbReference type="EMBL" id="PSS34856.1"/>
    </source>
</evidence>
<gene>
    <name evidence="2" type="ORF">CEY00_Acc01969</name>
</gene>
<feature type="region of interest" description="Disordered" evidence="1">
    <location>
        <begin position="116"/>
        <end position="167"/>
    </location>
</feature>
<organism evidence="2 3">
    <name type="scientific">Actinidia chinensis var. chinensis</name>
    <name type="common">Chinese soft-hair kiwi</name>
    <dbReference type="NCBI Taxonomy" id="1590841"/>
    <lineage>
        <taxon>Eukaryota</taxon>
        <taxon>Viridiplantae</taxon>
        <taxon>Streptophyta</taxon>
        <taxon>Embryophyta</taxon>
        <taxon>Tracheophyta</taxon>
        <taxon>Spermatophyta</taxon>
        <taxon>Magnoliopsida</taxon>
        <taxon>eudicotyledons</taxon>
        <taxon>Gunneridae</taxon>
        <taxon>Pentapetalae</taxon>
        <taxon>asterids</taxon>
        <taxon>Ericales</taxon>
        <taxon>Actinidiaceae</taxon>
        <taxon>Actinidia</taxon>
    </lineage>
</organism>
<protein>
    <submittedName>
        <fullName evidence="2">Blue copper protein</fullName>
    </submittedName>
</protein>
<comment type="caution">
    <text evidence="2">The sequence shown here is derived from an EMBL/GenBank/DDBJ whole genome shotgun (WGS) entry which is preliminary data.</text>
</comment>
<dbReference type="Proteomes" id="UP000241394">
    <property type="component" value="Chromosome LG2"/>
</dbReference>
<name>A0A2R6RXX8_ACTCC</name>
<reference evidence="2 3" key="1">
    <citation type="submission" date="2017-07" db="EMBL/GenBank/DDBJ databases">
        <title>An improved, manually edited Actinidia chinensis var. chinensis (kiwifruit) genome highlights the challenges associated with draft genomes and gene prediction in plants.</title>
        <authorList>
            <person name="Pilkington S."/>
            <person name="Crowhurst R."/>
            <person name="Hilario E."/>
            <person name="Nardozza S."/>
            <person name="Fraser L."/>
            <person name="Peng Y."/>
            <person name="Gunaseelan K."/>
            <person name="Simpson R."/>
            <person name="Tahir J."/>
            <person name="Deroles S."/>
            <person name="Templeton K."/>
            <person name="Luo Z."/>
            <person name="Davy M."/>
            <person name="Cheng C."/>
            <person name="Mcneilage M."/>
            <person name="Scaglione D."/>
            <person name="Liu Y."/>
            <person name="Zhang Q."/>
            <person name="Datson P."/>
            <person name="De Silva N."/>
            <person name="Gardiner S."/>
            <person name="Bassett H."/>
            <person name="Chagne D."/>
            <person name="Mccallum J."/>
            <person name="Dzierzon H."/>
            <person name="Deng C."/>
            <person name="Wang Y.-Y."/>
            <person name="Barron N."/>
            <person name="Manako K."/>
            <person name="Bowen J."/>
            <person name="Foster T."/>
            <person name="Erridge Z."/>
            <person name="Tiffin H."/>
            <person name="Waite C."/>
            <person name="Davies K."/>
            <person name="Grierson E."/>
            <person name="Laing W."/>
            <person name="Kirk R."/>
            <person name="Chen X."/>
            <person name="Wood M."/>
            <person name="Montefiori M."/>
            <person name="Brummell D."/>
            <person name="Schwinn K."/>
            <person name="Catanach A."/>
            <person name="Fullerton C."/>
            <person name="Li D."/>
            <person name="Meiyalaghan S."/>
            <person name="Nieuwenhuizen N."/>
            <person name="Read N."/>
            <person name="Prakash R."/>
            <person name="Hunter D."/>
            <person name="Zhang H."/>
            <person name="Mckenzie M."/>
            <person name="Knabel M."/>
            <person name="Harris A."/>
            <person name="Allan A."/>
            <person name="Chen A."/>
            <person name="Janssen B."/>
            <person name="Plunkett B."/>
            <person name="Dwamena C."/>
            <person name="Voogd C."/>
            <person name="Leif D."/>
            <person name="Lafferty D."/>
            <person name="Souleyre E."/>
            <person name="Varkonyi-Gasic E."/>
            <person name="Gambi F."/>
            <person name="Hanley J."/>
            <person name="Yao J.-L."/>
            <person name="Cheung J."/>
            <person name="David K."/>
            <person name="Warren B."/>
            <person name="Marsh K."/>
            <person name="Snowden K."/>
            <person name="Lin-Wang K."/>
            <person name="Brian L."/>
            <person name="Martinez-Sanchez M."/>
            <person name="Wang M."/>
            <person name="Ileperuma N."/>
            <person name="Macnee N."/>
            <person name="Campin R."/>
            <person name="Mcatee P."/>
            <person name="Drummond R."/>
            <person name="Espley R."/>
            <person name="Ireland H."/>
            <person name="Wu R."/>
            <person name="Atkinson R."/>
            <person name="Karunairetnam S."/>
            <person name="Bulley S."/>
            <person name="Chunkath S."/>
            <person name="Hanley Z."/>
            <person name="Storey R."/>
            <person name="Thrimawithana A."/>
            <person name="Thomson S."/>
            <person name="David C."/>
            <person name="Testolin R."/>
        </authorList>
    </citation>
    <scope>NUCLEOTIDE SEQUENCE [LARGE SCALE GENOMIC DNA]</scope>
    <source>
        <strain evidence="3">cv. Red5</strain>
        <tissue evidence="2">Young leaf</tissue>
    </source>
</reference>
<accession>A0A2R6RXX8</accession>
<sequence length="167" mass="19014">MSLSMFTFSSSSSPWAPTLVLLLSLSLSSSCWPLAYSLFARPHLSPRRARRPLSLPQGHRRFAAASAPPLCQVPPWLHQPKAQNCLPLPQQFRTPLCSALGRILLQRIQIHQPIRNIHTRRSNSEDQPARRGFHGSVHSGEEDAPEFRYVDRRRPPPPSHRPPRRFP</sequence>
<dbReference type="Gramene" id="PSS34856">
    <property type="protein sequence ID" value="PSS34856"/>
    <property type="gene ID" value="CEY00_Acc01969"/>
</dbReference>